<evidence type="ECO:0000313" key="1">
    <source>
        <dbReference type="EMBL" id="CAN0498804.1"/>
    </source>
</evidence>
<name>A0ACB1MK26_RANTA</name>
<organism evidence="1 2">
    <name type="scientific">Rangifer tarandus platyrhynchus</name>
    <name type="common">Svalbard reindeer</name>
    <dbReference type="NCBI Taxonomy" id="3082113"/>
    <lineage>
        <taxon>Eukaryota</taxon>
        <taxon>Metazoa</taxon>
        <taxon>Chordata</taxon>
        <taxon>Craniata</taxon>
        <taxon>Vertebrata</taxon>
        <taxon>Euteleostomi</taxon>
        <taxon>Mammalia</taxon>
        <taxon>Eutheria</taxon>
        <taxon>Laurasiatheria</taxon>
        <taxon>Artiodactyla</taxon>
        <taxon>Ruminantia</taxon>
        <taxon>Pecora</taxon>
        <taxon>Cervidae</taxon>
        <taxon>Odocoileinae</taxon>
        <taxon>Rangifer</taxon>
    </lineage>
</organism>
<protein>
    <submittedName>
        <fullName evidence="1">Uncharacterized protein</fullName>
    </submittedName>
</protein>
<proteinExistence type="predicted"/>
<evidence type="ECO:0000313" key="2">
    <source>
        <dbReference type="Proteomes" id="UP001162501"/>
    </source>
</evidence>
<reference evidence="1" key="1">
    <citation type="submission" date="2025-03" db="EMBL/GenBank/DDBJ databases">
        <authorList>
            <consortium name="ELIXIR-Norway"/>
            <consortium name="Elixir Norway"/>
        </authorList>
    </citation>
    <scope>NUCLEOTIDE SEQUENCE</scope>
</reference>
<gene>
    <name evidence="1" type="ORF">MRATA1EN22A_LOCUS22115</name>
</gene>
<dbReference type="Proteomes" id="UP001162501">
    <property type="component" value="Chromosome 34"/>
</dbReference>
<sequence length="351" mass="37197">MPPSRRAGLTAEMPAPGLVKRERTAPFRGTKVALKAERRFLFLMDKPKNQSRRCSREPHSRRARGRERSAPRRCTSPRRNTRPPRAPAEAGLEHLSPRVPERGSDRRWGGGWGRDRWEVPADAPGWPRPHRSHLPAPALRRPPAPERPSPDPEMWTRSGRPRLEQDDRSLCERPRGLGSPGSLRRAGAGSPAGVSGSGTSAAACPAGSPGGSAGLLPASAIGSRRPGARGGAGAADRAARRAATPRQRQGRRRLDAGRGEAGGEGGRRKRTEKFVQEGAAYSRLSLPRAKAAGLGAGPPSVPASLPAAPPPGPGHGPLQIGGRRVPSGHTQLAGLRLVEPGRQELGMQGQG</sequence>
<accession>A0ACB1MK26</accession>
<dbReference type="EMBL" id="OZ243562">
    <property type="protein sequence ID" value="CAN0498804.1"/>
    <property type="molecule type" value="Genomic_DNA"/>
</dbReference>